<feature type="region of interest" description="Disordered" evidence="6">
    <location>
        <begin position="264"/>
        <end position="286"/>
    </location>
</feature>
<name>A0A9P6SPH8_9FUNG</name>
<comment type="similarity">
    <text evidence="1">Belongs to the F-actin-capping protein alpha subunit family.</text>
</comment>
<dbReference type="GO" id="GO:0030036">
    <property type="term" value="P:actin cytoskeleton organization"/>
    <property type="evidence" value="ECO:0007669"/>
    <property type="project" value="TreeGrafter"/>
</dbReference>
<gene>
    <name evidence="7" type="primary">CAPZA2</name>
    <name evidence="7" type="ORF">BGZ65_003752</name>
</gene>
<feature type="compositionally biased region" description="Basic and acidic residues" evidence="6">
    <location>
        <begin position="482"/>
        <end position="492"/>
    </location>
</feature>
<sequence length="525" mass="58455">MLQSNVRGLIGDEELLEGGILNALAEYNTEELATVIVSKFGLVENDRFLHPKTNKVFKLDHVRQMASDPEDHTMDEEIEELRKAVEKSAEEYVADRFSEGVVAVYGSKGVITIAIVHNKYSPSNFWNGRWRSIWRLDTSTSELKGTLRCKVHYYEDGNVQLETSKEIEEKLTKGASDPHKEIAKTLMETIGELELKYQTVLNESYNEMSESTFSGLRRALPFTRTKIDWNKLDFAQHSRLVTLATNFFETSISFNSFNTTSAMSDREQHSSHSSTPVSENDGGDDIWDDSDNVLYDRSIAEREWSRLHDTFGNTGYREGIEEGKEGTLQQGFNQGWTEGVHPLIEYLQSTTPPTLSSSTSLPSSASSLFTISLQAKEAWIKRARELVKELIKLDIVNVFDKAYFDDGHKTPSKSVSTNATTITTATANTGSECCKGSSSPNNESCCRRGAEIEQDDTNEPYSSSSPAGEKNRCSSKKAATADSKEGSSRKPDQLVANYRSRVGDLLNEIGLLSLLVVAEGHTPSL</sequence>
<keyword evidence="8" id="KW-1185">Reference proteome</keyword>
<dbReference type="InterPro" id="IPR002189">
    <property type="entry name" value="CapZ_alpha"/>
</dbReference>
<dbReference type="OrthoDB" id="340550at2759"/>
<evidence type="ECO:0000256" key="1">
    <source>
        <dbReference type="ARBA" id="ARBA00010479"/>
    </source>
</evidence>
<protein>
    <recommendedName>
        <fullName evidence="2">F-actin-capping protein subunit alpha</fullName>
    </recommendedName>
</protein>
<keyword evidence="4" id="KW-0009">Actin-binding</keyword>
<dbReference type="AlphaFoldDB" id="A0A9P6SPH8"/>
<dbReference type="InterPro" id="IPR017865">
    <property type="entry name" value="F-actin_cap_asu_CS"/>
</dbReference>
<dbReference type="PANTHER" id="PTHR10653:SF0">
    <property type="entry name" value="F-ACTIN-CAPPING PROTEIN SUBUNIT ALPHA"/>
    <property type="match status" value="1"/>
</dbReference>
<evidence type="ECO:0000256" key="5">
    <source>
        <dbReference type="ARBA" id="ARBA00025389"/>
    </source>
</evidence>
<dbReference type="PRINTS" id="PR00191">
    <property type="entry name" value="FACTINCAPA"/>
</dbReference>
<dbReference type="GO" id="GO:0051015">
    <property type="term" value="F:actin filament binding"/>
    <property type="evidence" value="ECO:0007669"/>
    <property type="project" value="TreeGrafter"/>
</dbReference>
<dbReference type="InterPro" id="IPR042276">
    <property type="entry name" value="CapZ_alpha/beta_2"/>
</dbReference>
<dbReference type="PANTHER" id="PTHR10653">
    <property type="entry name" value="F-ACTIN-CAPPING PROTEIN SUBUNIT ALPHA"/>
    <property type="match status" value="1"/>
</dbReference>
<dbReference type="EMBL" id="JAAAHW010003176">
    <property type="protein sequence ID" value="KAF9987408.1"/>
    <property type="molecule type" value="Genomic_DNA"/>
</dbReference>
<organism evidence="7 8">
    <name type="scientific">Modicella reniformis</name>
    <dbReference type="NCBI Taxonomy" id="1440133"/>
    <lineage>
        <taxon>Eukaryota</taxon>
        <taxon>Fungi</taxon>
        <taxon>Fungi incertae sedis</taxon>
        <taxon>Mucoromycota</taxon>
        <taxon>Mortierellomycotina</taxon>
        <taxon>Mortierellomycetes</taxon>
        <taxon>Mortierellales</taxon>
        <taxon>Mortierellaceae</taxon>
        <taxon>Modicella</taxon>
    </lineage>
</organism>
<dbReference type="PROSITE" id="PS00748">
    <property type="entry name" value="F_ACTIN_CAPPING_A_1"/>
    <property type="match status" value="1"/>
</dbReference>
<dbReference type="Gene3D" id="3.90.1150.210">
    <property type="entry name" value="F-actin capping protein, beta subunit"/>
    <property type="match status" value="1"/>
</dbReference>
<dbReference type="InterPro" id="IPR037282">
    <property type="entry name" value="CapZ_alpha/beta"/>
</dbReference>
<comment type="function">
    <text evidence="5">F-actin-capping proteins bind in a Ca(2+)-independent manner to the fast growing ends of actin filaments (barbed end) thereby blocking the exchange of subunits at these ends. Unlike other capping proteins (such as gelsolin and severin), these proteins do not sever actin filaments.</text>
</comment>
<reference evidence="7" key="1">
    <citation type="journal article" date="2020" name="Fungal Divers.">
        <title>Resolving the Mortierellaceae phylogeny through synthesis of multi-gene phylogenetics and phylogenomics.</title>
        <authorList>
            <person name="Vandepol N."/>
            <person name="Liber J."/>
            <person name="Desiro A."/>
            <person name="Na H."/>
            <person name="Kennedy M."/>
            <person name="Barry K."/>
            <person name="Grigoriev I.V."/>
            <person name="Miller A.N."/>
            <person name="O'Donnell K."/>
            <person name="Stajich J.E."/>
            <person name="Bonito G."/>
        </authorList>
    </citation>
    <scope>NUCLEOTIDE SEQUENCE</scope>
    <source>
        <strain evidence="7">MES-2147</strain>
    </source>
</reference>
<evidence type="ECO:0000256" key="3">
    <source>
        <dbReference type="ARBA" id="ARBA00022467"/>
    </source>
</evidence>
<dbReference type="GO" id="GO:0008290">
    <property type="term" value="C:F-actin capping protein complex"/>
    <property type="evidence" value="ECO:0007669"/>
    <property type="project" value="InterPro"/>
</dbReference>
<dbReference type="FunFam" id="3.90.1150.210:FF:000003">
    <property type="entry name" value="F-actin-capping protein subunit alpha"/>
    <property type="match status" value="1"/>
</dbReference>
<dbReference type="Pfam" id="PF01267">
    <property type="entry name" value="F-actin_cap_A"/>
    <property type="match status" value="1"/>
</dbReference>
<evidence type="ECO:0000256" key="4">
    <source>
        <dbReference type="ARBA" id="ARBA00023203"/>
    </source>
</evidence>
<comment type="caution">
    <text evidence="7">The sequence shown here is derived from an EMBL/GenBank/DDBJ whole genome shotgun (WGS) entry which is preliminary data.</text>
</comment>
<dbReference type="GO" id="GO:0030863">
    <property type="term" value="C:cortical cytoskeleton"/>
    <property type="evidence" value="ECO:0007669"/>
    <property type="project" value="TreeGrafter"/>
</dbReference>
<evidence type="ECO:0000256" key="2">
    <source>
        <dbReference type="ARBA" id="ARBA00014038"/>
    </source>
</evidence>
<feature type="region of interest" description="Disordered" evidence="6">
    <location>
        <begin position="453"/>
        <end position="492"/>
    </location>
</feature>
<keyword evidence="3" id="KW-0117">Actin capping</keyword>
<evidence type="ECO:0000313" key="8">
    <source>
        <dbReference type="Proteomes" id="UP000749646"/>
    </source>
</evidence>
<accession>A0A9P6SPH8</accession>
<dbReference type="InterPro" id="IPR042489">
    <property type="entry name" value="CapZ_alpha_1"/>
</dbReference>
<dbReference type="GO" id="GO:0051016">
    <property type="term" value="P:barbed-end actin filament capping"/>
    <property type="evidence" value="ECO:0007669"/>
    <property type="project" value="InterPro"/>
</dbReference>
<dbReference type="SUPFAM" id="SSF90096">
    <property type="entry name" value="Subunits of heterodimeric actin filament capping protein Capz"/>
    <property type="match status" value="1"/>
</dbReference>
<dbReference type="Gene3D" id="3.30.1140.60">
    <property type="entry name" value="F-actin capping protein, alpha subunit"/>
    <property type="match status" value="1"/>
</dbReference>
<dbReference type="Proteomes" id="UP000749646">
    <property type="component" value="Unassembled WGS sequence"/>
</dbReference>
<evidence type="ECO:0000313" key="7">
    <source>
        <dbReference type="EMBL" id="KAF9987408.1"/>
    </source>
</evidence>
<evidence type="ECO:0000256" key="6">
    <source>
        <dbReference type="SAM" id="MobiDB-lite"/>
    </source>
</evidence>
<proteinExistence type="inferred from homology"/>